<dbReference type="InterPro" id="IPR006311">
    <property type="entry name" value="TAT_signal"/>
</dbReference>
<keyword evidence="3" id="KW-0675">Receptor</keyword>
<dbReference type="RefSeq" id="WP_072818037.1">
    <property type="nucleotide sequence ID" value="NZ_LT670849.1"/>
</dbReference>
<reference evidence="4" key="1">
    <citation type="submission" date="2016-11" db="EMBL/GenBank/DDBJ databases">
        <authorList>
            <person name="Varghese N."/>
            <person name="Submissions S."/>
        </authorList>
    </citation>
    <scope>NUCLEOTIDE SEQUENCE [LARGE SCALE GENOMIC DNA]</scope>
    <source>
        <strain evidence="4">GAS401</strain>
    </source>
</reference>
<keyword evidence="2" id="KW-0732">Signal</keyword>
<dbReference type="Pfam" id="PF03401">
    <property type="entry name" value="TctC"/>
    <property type="match status" value="1"/>
</dbReference>
<dbReference type="PANTHER" id="PTHR42928">
    <property type="entry name" value="TRICARBOXYLATE-BINDING PROTEIN"/>
    <property type="match status" value="1"/>
</dbReference>
<organism evidence="3 4">
    <name type="scientific">Bradyrhizobium erythrophlei</name>
    <dbReference type="NCBI Taxonomy" id="1437360"/>
    <lineage>
        <taxon>Bacteria</taxon>
        <taxon>Pseudomonadati</taxon>
        <taxon>Pseudomonadota</taxon>
        <taxon>Alphaproteobacteria</taxon>
        <taxon>Hyphomicrobiales</taxon>
        <taxon>Nitrobacteraceae</taxon>
        <taxon>Bradyrhizobium</taxon>
    </lineage>
</organism>
<dbReference type="PROSITE" id="PS51318">
    <property type="entry name" value="TAT"/>
    <property type="match status" value="1"/>
</dbReference>
<dbReference type="Gene3D" id="3.40.190.150">
    <property type="entry name" value="Bordetella uptake gene, domain 1"/>
    <property type="match status" value="1"/>
</dbReference>
<evidence type="ECO:0000313" key="3">
    <source>
        <dbReference type="EMBL" id="SHN72931.1"/>
    </source>
</evidence>
<dbReference type="Gene3D" id="3.40.190.10">
    <property type="entry name" value="Periplasmic binding protein-like II"/>
    <property type="match status" value="1"/>
</dbReference>
<dbReference type="InterPro" id="IPR005064">
    <property type="entry name" value="BUG"/>
</dbReference>
<feature type="chain" id="PRO_5012274843" evidence="2">
    <location>
        <begin position="28"/>
        <end position="326"/>
    </location>
</feature>
<feature type="signal peptide" evidence="2">
    <location>
        <begin position="1"/>
        <end position="27"/>
    </location>
</feature>
<dbReference type="PIRSF" id="PIRSF017082">
    <property type="entry name" value="YflP"/>
    <property type="match status" value="1"/>
</dbReference>
<evidence type="ECO:0000256" key="2">
    <source>
        <dbReference type="SAM" id="SignalP"/>
    </source>
</evidence>
<name>A0A1M7TQB5_9BRAD</name>
<protein>
    <submittedName>
        <fullName evidence="3">Tripartite-type tricarboxylate transporter, receptor component TctC</fullName>
    </submittedName>
</protein>
<dbReference type="EMBL" id="LT670849">
    <property type="protein sequence ID" value="SHN72931.1"/>
    <property type="molecule type" value="Genomic_DNA"/>
</dbReference>
<accession>A0A1M7TQB5</accession>
<dbReference type="InterPro" id="IPR042100">
    <property type="entry name" value="Bug_dom1"/>
</dbReference>
<dbReference type="AlphaFoldDB" id="A0A1M7TQB5"/>
<gene>
    <name evidence="3" type="ORF">SAMN05444170_2363</name>
</gene>
<sequence length="326" mass="34812">MRLPRRRFLHLAAGIVALPALPGAAEAQSYPTRTVRVIVPYSPGGPTDVCARLIAQKLSERLGRQFYVEDITGAGGNIGTGQAARAAPDGYTILITVNSYVINPTLYEKVPYDALKDFEAVTQVAIFQSAMFVHPSVPARTVSELVALIKANPNKYSFASPGFGTPSHLLGEQFRVAANVDLVHVPFGGSGAVATAVLSGNPLIGFAALSAAVPFIQDGKLRALSVMSKHRSQAMPELPTIAEAGYPDLDGDAWVGVLVPAGTPKDVSARLHEEIIKILEEPDTKERLAALGLEPIGDSPEQFSAQLKVEMEKWTKIIRAAKIKVE</sequence>
<dbReference type="Proteomes" id="UP000184096">
    <property type="component" value="Chromosome I"/>
</dbReference>
<keyword evidence="4" id="KW-1185">Reference proteome</keyword>
<dbReference type="PANTHER" id="PTHR42928:SF5">
    <property type="entry name" value="BLR1237 PROTEIN"/>
    <property type="match status" value="1"/>
</dbReference>
<evidence type="ECO:0000313" key="4">
    <source>
        <dbReference type="Proteomes" id="UP000184096"/>
    </source>
</evidence>
<dbReference type="CDD" id="cd13578">
    <property type="entry name" value="PBP2_Bug27"/>
    <property type="match status" value="1"/>
</dbReference>
<dbReference type="OrthoDB" id="7250553at2"/>
<evidence type="ECO:0000256" key="1">
    <source>
        <dbReference type="ARBA" id="ARBA00006987"/>
    </source>
</evidence>
<proteinExistence type="inferred from homology"/>
<dbReference type="SUPFAM" id="SSF53850">
    <property type="entry name" value="Periplasmic binding protein-like II"/>
    <property type="match status" value="1"/>
</dbReference>
<comment type="similarity">
    <text evidence="1">Belongs to the UPF0065 (bug) family.</text>
</comment>